<organism evidence="1 2">
    <name type="scientific">Pseudomonas putida S13.1.2</name>
    <dbReference type="NCBI Taxonomy" id="1384061"/>
    <lineage>
        <taxon>Bacteria</taxon>
        <taxon>Pseudomonadati</taxon>
        <taxon>Pseudomonadota</taxon>
        <taxon>Gammaproteobacteria</taxon>
        <taxon>Pseudomonadales</taxon>
        <taxon>Pseudomonadaceae</taxon>
        <taxon>Pseudomonas</taxon>
    </lineage>
</organism>
<name>A0AAU8RTL6_PSEPU</name>
<evidence type="ECO:0000313" key="1">
    <source>
        <dbReference type="EMBL" id="AJQ46297.1"/>
    </source>
</evidence>
<accession>A0AAU8RTL6</accession>
<protein>
    <submittedName>
        <fullName evidence="1">Uncharacterized protein</fullName>
    </submittedName>
</protein>
<proteinExistence type="predicted"/>
<sequence>MIKAIDEAKDAGPPQGFMVLTLHGHALALRQAHPADKFIRPKPVRPILDDVTSSKALCFNLGCILVRINVDKMPWVAVTKHAPSEHPAGIAWVRREILGQAAYCHVHPSGTGDYPQLNRY</sequence>
<gene>
    <name evidence="1" type="ORF">N805_03285</name>
</gene>
<reference evidence="1 2" key="1">
    <citation type="submission" date="2015-02" db="EMBL/GenBank/DDBJ databases">
        <title>Complete Genome Sequencing of Pseudomonas putida S13.1.2.</title>
        <authorList>
            <person name="Chong T.M."/>
            <person name="Chan K.G."/>
            <person name="Dessaux Y."/>
        </authorList>
    </citation>
    <scope>NUCLEOTIDE SEQUENCE [LARGE SCALE GENOMIC DNA]</scope>
    <source>
        <strain evidence="1 2">S13.1.2</strain>
    </source>
</reference>
<dbReference type="AlphaFoldDB" id="A0AAU8RTL6"/>
<dbReference type="EMBL" id="CP010979">
    <property type="protein sequence ID" value="AJQ46297.1"/>
    <property type="molecule type" value="Genomic_DNA"/>
</dbReference>
<dbReference type="Proteomes" id="UP000033260">
    <property type="component" value="Chromosome"/>
</dbReference>
<evidence type="ECO:0000313" key="2">
    <source>
        <dbReference type="Proteomes" id="UP000033260"/>
    </source>
</evidence>